<dbReference type="KEGG" id="bfz:BAU07_23425"/>
<reference evidence="10 11" key="1">
    <citation type="submission" date="2016-06" db="EMBL/GenBank/DDBJ databases">
        <title>Complete genome sequences of Bordetella bronchialis and Bordetella flabilis.</title>
        <authorList>
            <person name="LiPuma J.J."/>
            <person name="Spilker T."/>
        </authorList>
    </citation>
    <scope>NUCLEOTIDE SEQUENCE [LARGE SCALE GENOMIC DNA]</scope>
    <source>
        <strain evidence="10 11">AU10664</strain>
    </source>
</reference>
<dbReference type="InterPro" id="IPR010065">
    <property type="entry name" value="AA_ABC_transptr_permease_3TM"/>
</dbReference>
<keyword evidence="11" id="KW-1185">Reference proteome</keyword>
<keyword evidence="6 8" id="KW-1133">Transmembrane helix</keyword>
<dbReference type="EMBL" id="CP016172">
    <property type="protein sequence ID" value="ANN79676.1"/>
    <property type="molecule type" value="Genomic_DNA"/>
</dbReference>
<name>A0A193GJT6_9BORD</name>
<dbReference type="NCBIfam" id="TIGR01726">
    <property type="entry name" value="HEQRo_perm_3TM"/>
    <property type="match status" value="1"/>
</dbReference>
<sequence length="234" mass="25585">MKYTFDFGALFGNGYPSLILAGLFTTLQMTLLAWLLAFALGSVLAVLRMLNIRPLNYLIVVYVAFHRNVPMLVHILLWYFGVAAIMPAAVNDAINAIGGEFFYATIAIGLVTAAYVSEDLRSAIRAIPRGQMEASRSLGLSYLQAMRKVILPQAFKIAIPPLTNQTLLLFKNTSLAMAIGLIELTGAGREIESATFKTFEVYSVVTVLYLAISLLLMGAGAYLSQRSTYVAKTR</sequence>
<dbReference type="Gene3D" id="1.10.3720.10">
    <property type="entry name" value="MetI-like"/>
    <property type="match status" value="1"/>
</dbReference>
<accession>A0A193GJT6</accession>
<keyword evidence="7 8" id="KW-0472">Membrane</keyword>
<dbReference type="AlphaFoldDB" id="A0A193GJT6"/>
<dbReference type="PANTHER" id="PTHR30614">
    <property type="entry name" value="MEMBRANE COMPONENT OF AMINO ACID ABC TRANSPORTER"/>
    <property type="match status" value="1"/>
</dbReference>
<dbReference type="RefSeq" id="WP_066663161.1">
    <property type="nucleotide sequence ID" value="NZ_CBCSCL010000015.1"/>
</dbReference>
<dbReference type="OrthoDB" id="6534575at2"/>
<organism evidence="10 11">
    <name type="scientific">Bordetella flabilis</name>
    <dbReference type="NCBI Taxonomy" id="463014"/>
    <lineage>
        <taxon>Bacteria</taxon>
        <taxon>Pseudomonadati</taxon>
        <taxon>Pseudomonadota</taxon>
        <taxon>Betaproteobacteria</taxon>
        <taxon>Burkholderiales</taxon>
        <taxon>Alcaligenaceae</taxon>
        <taxon>Bordetella</taxon>
    </lineage>
</organism>
<feature type="domain" description="ABC transmembrane type-1" evidence="9">
    <location>
        <begin position="23"/>
        <end position="220"/>
    </location>
</feature>
<dbReference type="CDD" id="cd06261">
    <property type="entry name" value="TM_PBP2"/>
    <property type="match status" value="1"/>
</dbReference>
<evidence type="ECO:0000256" key="6">
    <source>
        <dbReference type="ARBA" id="ARBA00022989"/>
    </source>
</evidence>
<feature type="transmembrane region" description="Helical" evidence="8">
    <location>
        <begin position="96"/>
        <end position="116"/>
    </location>
</feature>
<dbReference type="GO" id="GO:0022857">
    <property type="term" value="F:transmembrane transporter activity"/>
    <property type="evidence" value="ECO:0007669"/>
    <property type="project" value="InterPro"/>
</dbReference>
<dbReference type="GO" id="GO:0043190">
    <property type="term" value="C:ATP-binding cassette (ABC) transporter complex"/>
    <property type="evidence" value="ECO:0007669"/>
    <property type="project" value="InterPro"/>
</dbReference>
<dbReference type="PROSITE" id="PS50928">
    <property type="entry name" value="ABC_TM1"/>
    <property type="match status" value="1"/>
</dbReference>
<dbReference type="Proteomes" id="UP000091926">
    <property type="component" value="Chromosome"/>
</dbReference>
<dbReference type="Pfam" id="PF00528">
    <property type="entry name" value="BPD_transp_1"/>
    <property type="match status" value="1"/>
</dbReference>
<dbReference type="GO" id="GO:0006865">
    <property type="term" value="P:amino acid transport"/>
    <property type="evidence" value="ECO:0007669"/>
    <property type="project" value="TreeGrafter"/>
</dbReference>
<evidence type="ECO:0000313" key="10">
    <source>
        <dbReference type="EMBL" id="ANN79676.1"/>
    </source>
</evidence>
<comment type="similarity">
    <text evidence="2">Belongs to the binding-protein-dependent transport system permease family. HisMQ subfamily.</text>
</comment>
<keyword evidence="5 8" id="KW-0812">Transmembrane</keyword>
<comment type="subcellular location">
    <subcellularLocation>
        <location evidence="1">Cell inner membrane</location>
        <topology evidence="1">Multi-pass membrane protein</topology>
    </subcellularLocation>
    <subcellularLocation>
        <location evidence="8">Cell membrane</location>
        <topology evidence="8">Multi-pass membrane protein</topology>
    </subcellularLocation>
</comment>
<feature type="transmembrane region" description="Helical" evidence="8">
    <location>
        <begin position="199"/>
        <end position="223"/>
    </location>
</feature>
<evidence type="ECO:0000256" key="5">
    <source>
        <dbReference type="ARBA" id="ARBA00022692"/>
    </source>
</evidence>
<feature type="transmembrane region" description="Helical" evidence="8">
    <location>
        <begin position="7"/>
        <end position="25"/>
    </location>
</feature>
<evidence type="ECO:0000259" key="9">
    <source>
        <dbReference type="PROSITE" id="PS50928"/>
    </source>
</evidence>
<evidence type="ECO:0000313" key="11">
    <source>
        <dbReference type="Proteomes" id="UP000091926"/>
    </source>
</evidence>
<evidence type="ECO:0000256" key="4">
    <source>
        <dbReference type="ARBA" id="ARBA00022475"/>
    </source>
</evidence>
<feature type="transmembrane region" description="Helical" evidence="8">
    <location>
        <begin position="31"/>
        <end position="50"/>
    </location>
</feature>
<dbReference type="PANTHER" id="PTHR30614:SF47">
    <property type="entry name" value="ABC TRANSPORTER PERMEASE"/>
    <property type="match status" value="1"/>
</dbReference>
<evidence type="ECO:0000256" key="3">
    <source>
        <dbReference type="ARBA" id="ARBA00022448"/>
    </source>
</evidence>
<evidence type="ECO:0000256" key="2">
    <source>
        <dbReference type="ARBA" id="ARBA00010072"/>
    </source>
</evidence>
<gene>
    <name evidence="10" type="ORF">BAU07_23425</name>
</gene>
<dbReference type="InterPro" id="IPR000515">
    <property type="entry name" value="MetI-like"/>
</dbReference>
<keyword evidence="3 8" id="KW-0813">Transport</keyword>
<dbReference type="InterPro" id="IPR035906">
    <property type="entry name" value="MetI-like_sf"/>
</dbReference>
<evidence type="ECO:0000256" key="8">
    <source>
        <dbReference type="RuleBase" id="RU363032"/>
    </source>
</evidence>
<evidence type="ECO:0000256" key="7">
    <source>
        <dbReference type="ARBA" id="ARBA00023136"/>
    </source>
</evidence>
<keyword evidence="4" id="KW-1003">Cell membrane</keyword>
<feature type="transmembrane region" description="Helical" evidence="8">
    <location>
        <begin position="71"/>
        <end position="90"/>
    </location>
</feature>
<dbReference type="SUPFAM" id="SSF161098">
    <property type="entry name" value="MetI-like"/>
    <property type="match status" value="1"/>
</dbReference>
<evidence type="ECO:0000256" key="1">
    <source>
        <dbReference type="ARBA" id="ARBA00004429"/>
    </source>
</evidence>
<dbReference type="STRING" id="463014.BAU07_23425"/>
<dbReference type="InterPro" id="IPR043429">
    <property type="entry name" value="ArtM/GltK/GlnP/TcyL/YhdX-like"/>
</dbReference>
<protein>
    <submittedName>
        <fullName evidence="10">ABC transporter permease</fullName>
    </submittedName>
</protein>
<proteinExistence type="inferred from homology"/>